<feature type="region of interest" description="Disordered" evidence="1">
    <location>
        <begin position="1"/>
        <end position="108"/>
    </location>
</feature>
<evidence type="ECO:0000256" key="1">
    <source>
        <dbReference type="SAM" id="MobiDB-lite"/>
    </source>
</evidence>
<feature type="compositionally biased region" description="Basic and acidic residues" evidence="1">
    <location>
        <begin position="1"/>
        <end position="11"/>
    </location>
</feature>
<feature type="compositionally biased region" description="Polar residues" evidence="1">
    <location>
        <begin position="13"/>
        <end position="66"/>
    </location>
</feature>
<feature type="compositionally biased region" description="Polar residues" evidence="1">
    <location>
        <begin position="330"/>
        <end position="340"/>
    </location>
</feature>
<organism evidence="2 3">
    <name type="scientific">Sphagnum jensenii</name>
    <dbReference type="NCBI Taxonomy" id="128206"/>
    <lineage>
        <taxon>Eukaryota</taxon>
        <taxon>Viridiplantae</taxon>
        <taxon>Streptophyta</taxon>
        <taxon>Embryophyta</taxon>
        <taxon>Bryophyta</taxon>
        <taxon>Sphagnophytina</taxon>
        <taxon>Sphagnopsida</taxon>
        <taxon>Sphagnales</taxon>
        <taxon>Sphagnaceae</taxon>
        <taxon>Sphagnum</taxon>
    </lineage>
</organism>
<feature type="region of interest" description="Disordered" evidence="1">
    <location>
        <begin position="120"/>
        <end position="170"/>
    </location>
</feature>
<feature type="compositionally biased region" description="Polar residues" evidence="1">
    <location>
        <begin position="155"/>
        <end position="170"/>
    </location>
</feature>
<name>A0ABP0WWB7_9BRYO</name>
<keyword evidence="3" id="KW-1185">Reference proteome</keyword>
<feature type="compositionally biased region" description="Low complexity" evidence="1">
    <location>
        <begin position="73"/>
        <end position="98"/>
    </location>
</feature>
<feature type="compositionally biased region" description="Low complexity" evidence="1">
    <location>
        <begin position="221"/>
        <end position="231"/>
    </location>
</feature>
<gene>
    <name evidence="2" type="ORF">CSSPJE1EN1_LOCUS15203</name>
</gene>
<proteinExistence type="predicted"/>
<feature type="compositionally biased region" description="Pro residues" evidence="1">
    <location>
        <begin position="232"/>
        <end position="242"/>
    </location>
</feature>
<dbReference type="EMBL" id="OZ020097">
    <property type="protein sequence ID" value="CAK9269725.1"/>
    <property type="molecule type" value="Genomic_DNA"/>
</dbReference>
<dbReference type="Proteomes" id="UP001497444">
    <property type="component" value="Chromosome 2"/>
</dbReference>
<sequence length="377" mass="38779">MDLDQLLRELNEDTTQTASSSVGSNIYNSGNSRRNFGNDSSVKSNSGTATRTAPSVGNVSGRSNTLGSGVGGAPASPSSVDSSSPSSGGAASSCDSNSRPAPRRQSWQCGSNCPHIACGNNDSTARGNNYPPNSGNDDCAESDRSPQVPRPRYTNRASSISSPGRYSALPSASRQLACGPNCAHVFCGRFDRNARSRGPNSGPVRSDSPASLVPGGSYSDAAASTPPRSYSPTPPGASPGPFSPASWGASPQPSAGYVPGRSHSSAGSPHPDSPRCSPAPSPRYHSYSSRYCPAGSPEYEPGSGSLEHRPGGSPEYRPGGSPDNVPEGSPSHSHQGSSAYRPQGSPEDRPQGSSPANSPRRIPEIRILGIPDYSPPR</sequence>
<evidence type="ECO:0000313" key="2">
    <source>
        <dbReference type="EMBL" id="CAK9269725.1"/>
    </source>
</evidence>
<reference evidence="2 3" key="1">
    <citation type="submission" date="2024-02" db="EMBL/GenBank/DDBJ databases">
        <authorList>
            <consortium name="ELIXIR-Norway"/>
            <consortium name="Elixir Norway"/>
        </authorList>
    </citation>
    <scope>NUCLEOTIDE SEQUENCE [LARGE SCALE GENOMIC DNA]</scope>
</reference>
<evidence type="ECO:0000313" key="3">
    <source>
        <dbReference type="Proteomes" id="UP001497444"/>
    </source>
</evidence>
<protein>
    <submittedName>
        <fullName evidence="2">Uncharacterized protein</fullName>
    </submittedName>
</protein>
<accession>A0ABP0WWB7</accession>
<feature type="compositionally biased region" description="Low complexity" evidence="1">
    <location>
        <begin position="282"/>
        <end position="291"/>
    </location>
</feature>
<feature type="compositionally biased region" description="Polar residues" evidence="1">
    <location>
        <begin position="120"/>
        <end position="136"/>
    </location>
</feature>
<feature type="region of interest" description="Disordered" evidence="1">
    <location>
        <begin position="193"/>
        <end position="377"/>
    </location>
</feature>